<dbReference type="Pfam" id="PF00535">
    <property type="entry name" value="Glycos_transf_2"/>
    <property type="match status" value="1"/>
</dbReference>
<name>A0A9Q3V7Y2_9FLAO</name>
<dbReference type="SUPFAM" id="SSF53448">
    <property type="entry name" value="Nucleotide-diphospho-sugar transferases"/>
    <property type="match status" value="1"/>
</dbReference>
<evidence type="ECO:0000259" key="1">
    <source>
        <dbReference type="Pfam" id="PF00535"/>
    </source>
</evidence>
<dbReference type="EC" id="2.4.-.-" evidence="2"/>
<comment type="caution">
    <text evidence="2">The sequence shown here is derived from an EMBL/GenBank/DDBJ whole genome shotgun (WGS) entry which is preliminary data.</text>
</comment>
<dbReference type="InterPro" id="IPR029044">
    <property type="entry name" value="Nucleotide-diphossugar_trans"/>
</dbReference>
<accession>A0A9Q3V7Y2</accession>
<dbReference type="Gene3D" id="3.90.550.10">
    <property type="entry name" value="Spore Coat Polysaccharide Biosynthesis Protein SpsA, Chain A"/>
    <property type="match status" value="1"/>
</dbReference>
<evidence type="ECO:0000313" key="2">
    <source>
        <dbReference type="EMBL" id="MCD1118990.1"/>
    </source>
</evidence>
<dbReference type="GO" id="GO:0016758">
    <property type="term" value="F:hexosyltransferase activity"/>
    <property type="evidence" value="ECO:0007669"/>
    <property type="project" value="UniProtKB-ARBA"/>
</dbReference>
<dbReference type="PANTHER" id="PTHR22916:SF3">
    <property type="entry name" value="UDP-GLCNAC:BETAGAL BETA-1,3-N-ACETYLGLUCOSAMINYLTRANSFERASE-LIKE PROTEIN 1"/>
    <property type="match status" value="1"/>
</dbReference>
<gene>
    <name evidence="2" type="ORF">LO744_19285</name>
</gene>
<dbReference type="InterPro" id="IPR001173">
    <property type="entry name" value="Glyco_trans_2-like"/>
</dbReference>
<dbReference type="RefSeq" id="WP_230672338.1">
    <property type="nucleotide sequence ID" value="NZ_JAJNAY010000002.1"/>
</dbReference>
<dbReference type="EMBL" id="JAJNAY010000002">
    <property type="protein sequence ID" value="MCD1118990.1"/>
    <property type="molecule type" value="Genomic_DNA"/>
</dbReference>
<dbReference type="CDD" id="cd00761">
    <property type="entry name" value="Glyco_tranf_GTA_type"/>
    <property type="match status" value="1"/>
</dbReference>
<dbReference type="PANTHER" id="PTHR22916">
    <property type="entry name" value="GLYCOSYLTRANSFERASE"/>
    <property type="match status" value="1"/>
</dbReference>
<evidence type="ECO:0000313" key="3">
    <source>
        <dbReference type="Proteomes" id="UP001108025"/>
    </source>
</evidence>
<organism evidence="2 3">
    <name type="scientific">Chryseobacterium turcicum</name>
    <dbReference type="NCBI Taxonomy" id="2898076"/>
    <lineage>
        <taxon>Bacteria</taxon>
        <taxon>Pseudomonadati</taxon>
        <taxon>Bacteroidota</taxon>
        <taxon>Flavobacteriia</taxon>
        <taxon>Flavobacteriales</taxon>
        <taxon>Weeksellaceae</taxon>
        <taxon>Chryseobacterium group</taxon>
        <taxon>Chryseobacterium</taxon>
    </lineage>
</organism>
<dbReference type="AlphaFoldDB" id="A0A9Q3V7Y2"/>
<proteinExistence type="predicted"/>
<keyword evidence="3" id="KW-1185">Reference proteome</keyword>
<feature type="domain" description="Glycosyltransferase 2-like" evidence="1">
    <location>
        <begin position="5"/>
        <end position="164"/>
    </location>
</feature>
<keyword evidence="2" id="KW-0328">Glycosyltransferase</keyword>
<sequence>MVKFSILIAHYNNYNYFIECYKSILNQTYQNFEIILVDDCSTDNSYQKIVELTKDNANVKVFRNEENRGVGYTKRKCVEMASGEICGFVDPDDALVENALQISIENHTQDNIVTYSQFYLCDHQLKPIKIFQHSRAVKNGKKDFFNVFLEANHFFTFKKEAYDKTVGINIELSSAVDQDLYLKLYEVGRFNFINIPLYYYRLHDKGVSQESSKKGKLNQNWQRVILDTAKRRNIKSLFGKSINEIDNLPEFILKNQNTLFKRILRKFN</sequence>
<keyword evidence="2" id="KW-0808">Transferase</keyword>
<dbReference type="Proteomes" id="UP001108025">
    <property type="component" value="Unassembled WGS sequence"/>
</dbReference>
<protein>
    <submittedName>
        <fullName evidence="2">Glycosyltransferase</fullName>
        <ecNumber evidence="2">2.4.-.-</ecNumber>
    </submittedName>
</protein>
<reference evidence="2" key="1">
    <citation type="submission" date="2021-11" db="EMBL/GenBank/DDBJ databases">
        <title>Description of novel Chryseobacterium species.</title>
        <authorList>
            <person name="Saticioglu I.B."/>
            <person name="Ay H."/>
            <person name="Altun S."/>
            <person name="Duman M."/>
        </authorList>
    </citation>
    <scope>NUCLEOTIDE SEQUENCE</scope>
    <source>
        <strain evidence="2">C-17</strain>
    </source>
</reference>